<name>W7YFS0_9BACL</name>
<dbReference type="InterPro" id="IPR041492">
    <property type="entry name" value="HAD_2"/>
</dbReference>
<organism evidence="1 2">
    <name type="scientific">Paenibacillus pini JCM 16418</name>
    <dbReference type="NCBI Taxonomy" id="1236976"/>
    <lineage>
        <taxon>Bacteria</taxon>
        <taxon>Bacillati</taxon>
        <taxon>Bacillota</taxon>
        <taxon>Bacilli</taxon>
        <taxon>Bacillales</taxon>
        <taxon>Paenibacillaceae</taxon>
        <taxon>Paenibacillus</taxon>
    </lineage>
</organism>
<evidence type="ECO:0000313" key="2">
    <source>
        <dbReference type="Proteomes" id="UP000019364"/>
    </source>
</evidence>
<dbReference type="Pfam" id="PF13419">
    <property type="entry name" value="HAD_2"/>
    <property type="match status" value="1"/>
</dbReference>
<dbReference type="InterPro" id="IPR016181">
    <property type="entry name" value="Acyl_CoA_acyltransferase"/>
</dbReference>
<dbReference type="SUPFAM" id="SSF56784">
    <property type="entry name" value="HAD-like"/>
    <property type="match status" value="1"/>
</dbReference>
<protein>
    <submittedName>
        <fullName evidence="1">FkbH protein</fullName>
    </submittedName>
</protein>
<proteinExistence type="predicted"/>
<dbReference type="Gene3D" id="3.40.50.1000">
    <property type="entry name" value="HAD superfamily/HAD-like"/>
    <property type="match status" value="1"/>
</dbReference>
<dbReference type="STRING" id="1236976.JCM16418_321"/>
<dbReference type="eggNOG" id="COG3882">
    <property type="taxonomic scope" value="Bacteria"/>
</dbReference>
<dbReference type="AlphaFoldDB" id="W7YFS0"/>
<dbReference type="EMBL" id="BAVZ01000001">
    <property type="protein sequence ID" value="GAF06368.1"/>
    <property type="molecule type" value="Genomic_DNA"/>
</dbReference>
<dbReference type="InterPro" id="IPR036412">
    <property type="entry name" value="HAD-like_sf"/>
</dbReference>
<dbReference type="InterPro" id="IPR023214">
    <property type="entry name" value="HAD_sf"/>
</dbReference>
<dbReference type="InterPro" id="IPR010037">
    <property type="entry name" value="FkbH_domain"/>
</dbReference>
<accession>W7YFS0</accession>
<dbReference type="Proteomes" id="UP000019364">
    <property type="component" value="Unassembled WGS sequence"/>
</dbReference>
<comment type="caution">
    <text evidence="1">The sequence shown here is derived from an EMBL/GenBank/DDBJ whole genome shotgun (WGS) entry which is preliminary data.</text>
</comment>
<sequence length="370" mass="42196">MHTVSAIFEEKGRGAMTVNLNSVIQTEQIAKIKCLVWDLDHTLWNGVLLEDGEVSLKEGVADIVKELDRRGILQSIASKNDYQHAMERLRTFGLDEYFLYPQIHWSAKSISIESIVKSLNIGMDTIAFIDDQPFERDEVKQALPTIRCYDAANIAELLDDADFNPEFVTDDSKQRRFMYRSDQVRKELEEQYEGPQEEFLASLQMKFTIAPVGPGDLQRAEELTVRTHQLNTTGYTYSYEELDALRQSPNHKLLIAGLDDIYGSYGKIGLLLLECSEKVWTLQLLLMSCRVMSRGVGSIMLNHVIRMAKEAGVVLQAKLVPNDRNRMMSITYHFAGFQEVERTGEMVLFEHQMEAIPSTPDYVDVQVQSL</sequence>
<evidence type="ECO:0000313" key="1">
    <source>
        <dbReference type="EMBL" id="GAF06368.1"/>
    </source>
</evidence>
<dbReference type="NCBIfam" id="TIGR01681">
    <property type="entry name" value="HAD-SF-IIIC"/>
    <property type="match status" value="1"/>
</dbReference>
<gene>
    <name evidence="1" type="ORF">JCM16418_321</name>
</gene>
<dbReference type="SUPFAM" id="SSF55729">
    <property type="entry name" value="Acyl-CoA N-acyltransferases (Nat)"/>
    <property type="match status" value="1"/>
</dbReference>
<keyword evidence="2" id="KW-1185">Reference proteome</keyword>
<dbReference type="InterPro" id="IPR010033">
    <property type="entry name" value="HAD_SF_ppase_IIIC"/>
</dbReference>
<reference evidence="1 2" key="1">
    <citation type="journal article" date="2014" name="Genome Announc.">
        <title>Draft Genome Sequence of Paenibacillus pini JCM 16418T, Isolated from the Rhizosphere of Pine Tree.</title>
        <authorList>
            <person name="Yuki M."/>
            <person name="Oshima K."/>
            <person name="Suda W."/>
            <person name="Oshida Y."/>
            <person name="Kitamura K."/>
            <person name="Iida Y."/>
            <person name="Hattori M."/>
            <person name="Ohkuma M."/>
        </authorList>
    </citation>
    <scope>NUCLEOTIDE SEQUENCE [LARGE SCALE GENOMIC DNA]</scope>
    <source>
        <strain evidence="1 2">JCM 16418</strain>
    </source>
</reference>
<dbReference type="Gene3D" id="3.40.630.30">
    <property type="match status" value="1"/>
</dbReference>
<dbReference type="NCBIfam" id="TIGR01686">
    <property type="entry name" value="FkbH"/>
    <property type="match status" value="1"/>
</dbReference>